<evidence type="ECO:0000313" key="3">
    <source>
        <dbReference type="Proteomes" id="UP000554482"/>
    </source>
</evidence>
<evidence type="ECO:0000313" key="2">
    <source>
        <dbReference type="EMBL" id="KAF5175527.1"/>
    </source>
</evidence>
<sequence length="111" mass="11662">IYKKSFYYPRRSGASNRIEPDSLLGKASSHSLQSDQSIERISPRDDRCSIRVRSGLPIPAGYPLLSRDPLEAGIVGGPSTPPSLESGIDSIAPPPEGEKAADAACAVDGGI</sequence>
<organism evidence="2 3">
    <name type="scientific">Thalictrum thalictroides</name>
    <name type="common">Rue-anemone</name>
    <name type="synonym">Anemone thalictroides</name>
    <dbReference type="NCBI Taxonomy" id="46969"/>
    <lineage>
        <taxon>Eukaryota</taxon>
        <taxon>Viridiplantae</taxon>
        <taxon>Streptophyta</taxon>
        <taxon>Embryophyta</taxon>
        <taxon>Tracheophyta</taxon>
        <taxon>Spermatophyta</taxon>
        <taxon>Magnoliopsida</taxon>
        <taxon>Ranunculales</taxon>
        <taxon>Ranunculaceae</taxon>
        <taxon>Thalictroideae</taxon>
        <taxon>Thalictrum</taxon>
    </lineage>
</organism>
<accession>A0A7J6USK8</accession>
<comment type="caution">
    <text evidence="2">The sequence shown here is derived from an EMBL/GenBank/DDBJ whole genome shotgun (WGS) entry which is preliminary data.</text>
</comment>
<feature type="region of interest" description="Disordered" evidence="1">
    <location>
        <begin position="73"/>
        <end position="102"/>
    </location>
</feature>
<dbReference type="AlphaFoldDB" id="A0A7J6USK8"/>
<keyword evidence="3" id="KW-1185">Reference proteome</keyword>
<evidence type="ECO:0000256" key="1">
    <source>
        <dbReference type="SAM" id="MobiDB-lite"/>
    </source>
</evidence>
<feature type="non-terminal residue" evidence="2">
    <location>
        <position position="1"/>
    </location>
</feature>
<dbReference type="EMBL" id="JABWDY010043934">
    <property type="protein sequence ID" value="KAF5175527.1"/>
    <property type="molecule type" value="Genomic_DNA"/>
</dbReference>
<name>A0A7J6USK8_THATH</name>
<feature type="region of interest" description="Disordered" evidence="1">
    <location>
        <begin position="12"/>
        <end position="44"/>
    </location>
</feature>
<proteinExistence type="predicted"/>
<protein>
    <submittedName>
        <fullName evidence="2">Uncharacterized protein</fullName>
    </submittedName>
</protein>
<dbReference type="Proteomes" id="UP000554482">
    <property type="component" value="Unassembled WGS sequence"/>
</dbReference>
<reference evidence="2 3" key="1">
    <citation type="submission" date="2020-06" db="EMBL/GenBank/DDBJ databases">
        <title>Transcriptomic and genomic resources for Thalictrum thalictroides and T. hernandezii: Facilitating candidate gene discovery in an emerging model plant lineage.</title>
        <authorList>
            <person name="Arias T."/>
            <person name="Riano-Pachon D.M."/>
            <person name="Di Stilio V.S."/>
        </authorList>
    </citation>
    <scope>NUCLEOTIDE SEQUENCE [LARGE SCALE GENOMIC DNA]</scope>
    <source>
        <strain evidence="3">cv. WT478/WT964</strain>
        <tissue evidence="2">Leaves</tissue>
    </source>
</reference>
<gene>
    <name evidence="2" type="ORF">FRX31_034886</name>
</gene>